<accession>A0A226N014</accession>
<evidence type="ECO:0000256" key="3">
    <source>
        <dbReference type="ARBA" id="ARBA00022605"/>
    </source>
</evidence>
<evidence type="ECO:0000256" key="5">
    <source>
        <dbReference type="ARBA" id="ARBA00022857"/>
    </source>
</evidence>
<comment type="caution">
    <text evidence="14">The sequence shown here is derived from an EMBL/GenBank/DDBJ whole genome shotgun (WGS) entry which is preliminary data.</text>
</comment>
<dbReference type="GO" id="GO:0004735">
    <property type="term" value="F:pyrroline-5-carboxylate reductase activity"/>
    <property type="evidence" value="ECO:0007669"/>
    <property type="project" value="UniProtKB-EC"/>
</dbReference>
<dbReference type="SUPFAM" id="SSF51735">
    <property type="entry name" value="NAD(P)-binding Rossmann-fold domains"/>
    <property type="match status" value="2"/>
</dbReference>
<evidence type="ECO:0000313" key="14">
    <source>
        <dbReference type="EMBL" id="OXB60917.1"/>
    </source>
</evidence>
<dbReference type="InterPro" id="IPR028939">
    <property type="entry name" value="P5C_Rdtase_cat_N"/>
</dbReference>
<protein>
    <recommendedName>
        <fullName evidence="11">Pyrroline-5-carboxylate reductase</fullName>
        <ecNumber evidence="11">1.5.1.2</ecNumber>
    </recommendedName>
</protein>
<comment type="function">
    <text evidence="10">Oxidoreductase that catalyzes the last step in proline biosynthesis, which corresponds to the reduction of pyrroline-5-carboxylate (P5C) to L-proline using NAD(P)H. Proline is synthesized from either glutamate or ornithine; both are converted to P5C, and then to proline via pyrroline-5-carboxylate reductases (PYCRs). PYCR3 is exclusively linked to the biosynthesis of proline from ornithine.</text>
</comment>
<dbReference type="PANTHER" id="PTHR11645">
    <property type="entry name" value="PYRROLINE-5-CARBOXYLATE REDUCTASE"/>
    <property type="match status" value="1"/>
</dbReference>
<dbReference type="PROSITE" id="PS00521">
    <property type="entry name" value="P5CR"/>
    <property type="match status" value="1"/>
</dbReference>
<dbReference type="HAMAP" id="MF_01925">
    <property type="entry name" value="P5C_reductase"/>
    <property type="match status" value="1"/>
</dbReference>
<comment type="pathway">
    <text evidence="1 11">Amino-acid biosynthesis; L-proline biosynthesis; L-proline from L-glutamate 5-semialdehyde: step 1/1.</text>
</comment>
<evidence type="ECO:0000313" key="15">
    <source>
        <dbReference type="Proteomes" id="UP000198323"/>
    </source>
</evidence>
<evidence type="ECO:0000256" key="4">
    <source>
        <dbReference type="ARBA" id="ARBA00022650"/>
    </source>
</evidence>
<evidence type="ECO:0000256" key="11">
    <source>
        <dbReference type="RuleBase" id="RU003903"/>
    </source>
</evidence>
<dbReference type="GO" id="GO:0055129">
    <property type="term" value="P:L-proline biosynthetic process"/>
    <property type="evidence" value="ECO:0007669"/>
    <property type="project" value="UniProtKB-UniPathway"/>
</dbReference>
<dbReference type="Proteomes" id="UP000198323">
    <property type="component" value="Unassembled WGS sequence"/>
</dbReference>
<gene>
    <name evidence="14" type="ORF">ASZ78_001495</name>
</gene>
<evidence type="ECO:0000256" key="9">
    <source>
        <dbReference type="ARBA" id="ARBA00049875"/>
    </source>
</evidence>
<evidence type="ECO:0000256" key="8">
    <source>
        <dbReference type="ARBA" id="ARBA00049867"/>
    </source>
</evidence>
<dbReference type="Gene3D" id="3.40.50.720">
    <property type="entry name" value="NAD(P)-binding Rossmann-like Domain"/>
    <property type="match status" value="2"/>
</dbReference>
<dbReference type="EC" id="1.5.1.2" evidence="11"/>
<comment type="catalytic activity">
    <reaction evidence="8">
        <text>L-proline + NADP(+) = (S)-1-pyrroline-5-carboxylate + NADPH + 2 H(+)</text>
        <dbReference type="Rhea" id="RHEA:14109"/>
        <dbReference type="ChEBI" id="CHEBI:15378"/>
        <dbReference type="ChEBI" id="CHEBI:17388"/>
        <dbReference type="ChEBI" id="CHEBI:57783"/>
        <dbReference type="ChEBI" id="CHEBI:58349"/>
        <dbReference type="ChEBI" id="CHEBI:60039"/>
        <dbReference type="EC" id="1.5.1.2"/>
    </reaction>
    <physiologicalReaction direction="right-to-left" evidence="8">
        <dbReference type="Rhea" id="RHEA:14111"/>
    </physiologicalReaction>
</comment>
<evidence type="ECO:0000256" key="7">
    <source>
        <dbReference type="ARBA" id="ARBA00038523"/>
    </source>
</evidence>
<proteinExistence type="inferred from homology"/>
<comment type="subunit">
    <text evidence="7">Homodecamer; composed of 5 homodimers.</text>
</comment>
<dbReference type="Pfam" id="PF14748">
    <property type="entry name" value="P5CR_dimer"/>
    <property type="match status" value="1"/>
</dbReference>
<dbReference type="InterPro" id="IPR053790">
    <property type="entry name" value="P5CR-like_CS"/>
</dbReference>
<dbReference type="InterPro" id="IPR029036">
    <property type="entry name" value="P5CR_dimer"/>
</dbReference>
<dbReference type="InterPro" id="IPR008927">
    <property type="entry name" value="6-PGluconate_DH-like_C_sf"/>
</dbReference>
<dbReference type="NCBIfam" id="TIGR00112">
    <property type="entry name" value="proC"/>
    <property type="match status" value="1"/>
</dbReference>
<dbReference type="SUPFAM" id="SSF48179">
    <property type="entry name" value="6-phosphogluconate dehydrogenase C-terminal domain-like"/>
    <property type="match status" value="1"/>
</dbReference>
<dbReference type="InterPro" id="IPR000304">
    <property type="entry name" value="Pyrroline-COOH_reductase"/>
</dbReference>
<sequence>MEEQELRVGFVGAGRLAGGLGRGLLRAGKVPASNIVVSAPSDRNLAVWQEWGCHTTHCNLEVLQESTVVFLATKPHVLPTVLQELRPAVTPQHLLISLVAGITLQKLQREWGCHTTHCNLEVLQESTVVFLATKPHVLPTVLQELRPAVTPQHLLISLVAGITLQKLQRLLPAGTKVLRLMPNLPCVLQVGAAVFSRGTGVGDGDAALLQSLLSPCGLCEEVPEPYINIHTGLSGSGVAYVYLFAEAMAEGAVKMGMPVGLASRIAAQTLLGAAKMLLETGEHPAKLRGDVCTPGGTTIHGLYQLEKGALRATIMNAVQAATERACEMGED</sequence>
<keyword evidence="4 11" id="KW-0641">Proline biosynthesis</keyword>
<comment type="similarity">
    <text evidence="2 11">Belongs to the pyrroline-5-carboxylate reductase family.</text>
</comment>
<evidence type="ECO:0000259" key="12">
    <source>
        <dbReference type="Pfam" id="PF03807"/>
    </source>
</evidence>
<dbReference type="FunFam" id="1.10.3730.10:FF:000003">
    <property type="entry name" value="Pyrroline-5-carboxylate reductase 1, mitochondrial"/>
    <property type="match status" value="1"/>
</dbReference>
<dbReference type="InterPro" id="IPR036291">
    <property type="entry name" value="NAD(P)-bd_dom_sf"/>
</dbReference>
<dbReference type="OrthoDB" id="10263291at2759"/>
<keyword evidence="3 11" id="KW-0028">Amino-acid biosynthesis</keyword>
<evidence type="ECO:0000256" key="10">
    <source>
        <dbReference type="ARBA" id="ARBA00049975"/>
    </source>
</evidence>
<keyword evidence="6 11" id="KW-0560">Oxidoreductase</keyword>
<evidence type="ECO:0000256" key="2">
    <source>
        <dbReference type="ARBA" id="ARBA00005525"/>
    </source>
</evidence>
<dbReference type="PANTHER" id="PTHR11645:SF0">
    <property type="entry name" value="PYRROLINE-5-CARBOXYLATE REDUCTASE 3"/>
    <property type="match status" value="1"/>
</dbReference>
<evidence type="ECO:0000256" key="1">
    <source>
        <dbReference type="ARBA" id="ARBA00005205"/>
    </source>
</evidence>
<feature type="domain" description="Pyrroline-5-carboxylate reductase catalytic N-terminal" evidence="12">
    <location>
        <begin position="7"/>
        <end position="101"/>
    </location>
</feature>
<evidence type="ECO:0000259" key="13">
    <source>
        <dbReference type="Pfam" id="PF14748"/>
    </source>
</evidence>
<dbReference type="STRING" id="9009.A0A226N014"/>
<keyword evidence="5 11" id="KW-0521">NADP</keyword>
<reference evidence="14 15" key="1">
    <citation type="submission" date="2016-07" db="EMBL/GenBank/DDBJ databases">
        <title>Disparate Historic Effective Population Sizes Predicted by Modern Levels of Genome Diversity for the Scaled Quail (Callipepla squamata) and the Northern Bobwhite (Colinus virginianus): Inferences from First and Second Generation Draft Genome Assemblies for Sympatric New World Quail.</title>
        <authorList>
            <person name="Oldeschulte D.L."/>
            <person name="Halley Y.A."/>
            <person name="Bhattarai E.K."/>
            <person name="Brashear W.A."/>
            <person name="Hill J."/>
            <person name="Metz R.P."/>
            <person name="Johnson C.D."/>
            <person name="Rollins D."/>
            <person name="Peterson M.J."/>
            <person name="Bickhart D.M."/>
            <person name="Decker J.E."/>
            <person name="Seabury C.M."/>
        </authorList>
    </citation>
    <scope>NUCLEOTIDE SEQUENCE [LARGE SCALE GENOMIC DNA]</scope>
    <source>
        <strain evidence="14 15">Texas</strain>
        <tissue evidence="14">Leg muscle</tissue>
    </source>
</reference>
<dbReference type="AlphaFoldDB" id="A0A226N014"/>
<organism evidence="14 15">
    <name type="scientific">Callipepla squamata</name>
    <name type="common">Scaled quail</name>
    <dbReference type="NCBI Taxonomy" id="9009"/>
    <lineage>
        <taxon>Eukaryota</taxon>
        <taxon>Metazoa</taxon>
        <taxon>Chordata</taxon>
        <taxon>Craniata</taxon>
        <taxon>Vertebrata</taxon>
        <taxon>Euteleostomi</taxon>
        <taxon>Archelosauria</taxon>
        <taxon>Archosauria</taxon>
        <taxon>Dinosauria</taxon>
        <taxon>Saurischia</taxon>
        <taxon>Theropoda</taxon>
        <taxon>Coelurosauria</taxon>
        <taxon>Aves</taxon>
        <taxon>Neognathae</taxon>
        <taxon>Galloanserae</taxon>
        <taxon>Galliformes</taxon>
        <taxon>Odontophoridae</taxon>
        <taxon>Callipepla</taxon>
    </lineage>
</organism>
<dbReference type="UniPathway" id="UPA00098">
    <property type="reaction ID" value="UER00361"/>
</dbReference>
<name>A0A226N014_CALSU</name>
<evidence type="ECO:0000256" key="6">
    <source>
        <dbReference type="ARBA" id="ARBA00023002"/>
    </source>
</evidence>
<dbReference type="Pfam" id="PF03807">
    <property type="entry name" value="F420_oxidored"/>
    <property type="match status" value="2"/>
</dbReference>
<keyword evidence="15" id="KW-1185">Reference proteome</keyword>
<feature type="domain" description="Pyrroline-5-carboxylate reductase dimerisation" evidence="13">
    <location>
        <begin position="224"/>
        <end position="328"/>
    </location>
</feature>
<comment type="catalytic activity">
    <reaction evidence="9">
        <text>L-proline + NAD(+) = (S)-1-pyrroline-5-carboxylate + NADH + 2 H(+)</text>
        <dbReference type="Rhea" id="RHEA:14105"/>
        <dbReference type="ChEBI" id="CHEBI:15378"/>
        <dbReference type="ChEBI" id="CHEBI:17388"/>
        <dbReference type="ChEBI" id="CHEBI:57540"/>
        <dbReference type="ChEBI" id="CHEBI:57945"/>
        <dbReference type="ChEBI" id="CHEBI:60039"/>
        <dbReference type="EC" id="1.5.1.2"/>
    </reaction>
    <physiologicalReaction direction="right-to-left" evidence="9">
        <dbReference type="Rhea" id="RHEA:14107"/>
    </physiologicalReaction>
</comment>
<feature type="domain" description="Pyrroline-5-carboxylate reductase catalytic N-terminal" evidence="12">
    <location>
        <begin position="104"/>
        <end position="161"/>
    </location>
</feature>
<dbReference type="Gene3D" id="1.10.3730.10">
    <property type="entry name" value="ProC C-terminal domain-like"/>
    <property type="match status" value="1"/>
</dbReference>
<dbReference type="EMBL" id="MCFN01000303">
    <property type="protein sequence ID" value="OXB60917.1"/>
    <property type="molecule type" value="Genomic_DNA"/>
</dbReference>